<dbReference type="InterPro" id="IPR024752">
    <property type="entry name" value="Myb/SANT-like_dom"/>
</dbReference>
<organism evidence="2 3">
    <name type="scientific">Eucalyptus globulus</name>
    <name type="common">Tasmanian blue gum</name>
    <dbReference type="NCBI Taxonomy" id="34317"/>
    <lineage>
        <taxon>Eukaryota</taxon>
        <taxon>Viridiplantae</taxon>
        <taxon>Streptophyta</taxon>
        <taxon>Embryophyta</taxon>
        <taxon>Tracheophyta</taxon>
        <taxon>Spermatophyta</taxon>
        <taxon>Magnoliopsida</taxon>
        <taxon>eudicotyledons</taxon>
        <taxon>Gunneridae</taxon>
        <taxon>Pentapetalae</taxon>
        <taxon>rosids</taxon>
        <taxon>malvids</taxon>
        <taxon>Myrtales</taxon>
        <taxon>Myrtaceae</taxon>
        <taxon>Myrtoideae</taxon>
        <taxon>Eucalypteae</taxon>
        <taxon>Eucalyptus</taxon>
    </lineage>
</organism>
<protein>
    <recommendedName>
        <fullName evidence="1">Myb/SANT-like domain-containing protein</fullName>
    </recommendedName>
</protein>
<evidence type="ECO:0000259" key="1">
    <source>
        <dbReference type="Pfam" id="PF12776"/>
    </source>
</evidence>
<dbReference type="PANTHER" id="PTHR47584:SF19">
    <property type="entry name" value="L10-INTERACTING MYB DOMAIN-CONTAINING PROTEIN-LIKE"/>
    <property type="match status" value="1"/>
</dbReference>
<accession>A0ABD3KHI3</accession>
<dbReference type="EMBL" id="JBJKBG010000005">
    <property type="protein sequence ID" value="KAL3739285.1"/>
    <property type="molecule type" value="Genomic_DNA"/>
</dbReference>
<dbReference type="InterPro" id="IPR045026">
    <property type="entry name" value="LIMYB"/>
</dbReference>
<reference evidence="2 3" key="1">
    <citation type="submission" date="2024-11" db="EMBL/GenBank/DDBJ databases">
        <title>Chromosome-level genome assembly of Eucalyptus globulus Labill. provides insights into its genome evolution.</title>
        <authorList>
            <person name="Li X."/>
        </authorList>
    </citation>
    <scope>NUCLEOTIDE SEQUENCE [LARGE SCALE GENOMIC DNA]</scope>
    <source>
        <strain evidence="2">CL2024</strain>
        <tissue evidence="2">Fresh tender leaves</tissue>
    </source>
</reference>
<gene>
    <name evidence="2" type="ORF">ACJRO7_020657</name>
</gene>
<dbReference type="AlphaFoldDB" id="A0ABD3KHI3"/>
<comment type="caution">
    <text evidence="2">The sequence shown here is derived from an EMBL/GenBank/DDBJ whole genome shotgun (WGS) entry which is preliminary data.</text>
</comment>
<sequence length="301" mass="33979">MASQKEAFTAKWTAKWTEPLTNLYVSLLVEEVKKGNRTSSAFNKAGWNNIRIGFNKRAGLQYTQVQLKNKVNKLKKQYSSFKKLLSQSGFSWDNVNKTVVVDNPSIWEPHVKNNIEWAKFKNDGFPQYPDLCIVFGDTYTTEEHAVGNAEDLVMSDELDIGGDDADDGREDLSEHYIDERVFMSDKTLTSVHDKHMMDKTPNSKRRRMSHSFGVASTCKIIQEMIKTKASQSVSGSINSQVTSPPVDPFSVSAVIDVLVAMPTLEQDLYNKAVEQACFSAAWREAFIKSPIERRYGLLQSS</sequence>
<keyword evidence="3" id="KW-1185">Reference proteome</keyword>
<feature type="domain" description="Myb/SANT-like" evidence="1">
    <location>
        <begin position="15"/>
        <end position="108"/>
    </location>
</feature>
<evidence type="ECO:0000313" key="3">
    <source>
        <dbReference type="Proteomes" id="UP001634007"/>
    </source>
</evidence>
<dbReference type="Proteomes" id="UP001634007">
    <property type="component" value="Unassembled WGS sequence"/>
</dbReference>
<name>A0ABD3KHI3_EUCGL</name>
<dbReference type="PANTHER" id="PTHR47584">
    <property type="match status" value="1"/>
</dbReference>
<evidence type="ECO:0000313" key="2">
    <source>
        <dbReference type="EMBL" id="KAL3739285.1"/>
    </source>
</evidence>
<proteinExistence type="predicted"/>
<dbReference type="Pfam" id="PF12776">
    <property type="entry name" value="Myb_DNA-bind_3"/>
    <property type="match status" value="1"/>
</dbReference>